<evidence type="ECO:0000313" key="2">
    <source>
        <dbReference type="Proteomes" id="UP000292223"/>
    </source>
</evidence>
<accession>A0A8B3RSE6</accession>
<proteinExistence type="predicted"/>
<gene>
    <name evidence="1" type="ORF">EU507_14640</name>
</gene>
<dbReference type="EMBL" id="SEWT01000012">
    <property type="protein sequence ID" value="RYU30005.1"/>
    <property type="molecule type" value="Genomic_DNA"/>
</dbReference>
<protein>
    <submittedName>
        <fullName evidence="1">Uncharacterized protein</fullName>
    </submittedName>
</protein>
<dbReference type="Proteomes" id="UP000292223">
    <property type="component" value="Unassembled WGS sequence"/>
</dbReference>
<dbReference type="AlphaFoldDB" id="A0A8B3RSE6"/>
<comment type="caution">
    <text evidence="1">The sequence shown here is derived from an EMBL/GenBank/DDBJ whole genome shotgun (WGS) entry which is preliminary data.</text>
</comment>
<organism evidence="1 2">
    <name type="scientific">Enterococcus faecalis</name>
    <name type="common">Streptococcus faecalis</name>
    <dbReference type="NCBI Taxonomy" id="1351"/>
    <lineage>
        <taxon>Bacteria</taxon>
        <taxon>Bacillati</taxon>
        <taxon>Bacillota</taxon>
        <taxon>Bacilli</taxon>
        <taxon>Lactobacillales</taxon>
        <taxon>Enterococcaceae</taxon>
        <taxon>Enterococcus</taxon>
    </lineage>
</organism>
<reference evidence="1 2" key="1">
    <citation type="submission" date="2019-02" db="EMBL/GenBank/DDBJ databases">
        <title>From farm to fork: dissemination of Tn554::fexA-optrA in linezolid-resistant Enterococcus faecalis clones from chicken feces and meat in Tunisia.</title>
        <authorList>
            <person name="Tedim A.P."/>
            <person name="Elghaieb H."/>
            <person name="Abbassi M.S."/>
            <person name="Novais C."/>
            <person name="Hassen A."/>
            <person name="Peixe L."/>
            <person name="Freitas A.R."/>
        </authorList>
    </citation>
    <scope>NUCLEOTIDE SEQUENCE [LARGE SCALE GENOMIC DNA]</scope>
    <source>
        <strain evidence="1 2">728T</strain>
    </source>
</reference>
<evidence type="ECO:0000313" key="1">
    <source>
        <dbReference type="EMBL" id="RYU30005.1"/>
    </source>
</evidence>
<dbReference type="RefSeq" id="WP_002393052.1">
    <property type="nucleotide sequence ID" value="NZ_BAABZB010000001.1"/>
</dbReference>
<sequence>MLLNYDVDRVEKIDTSETELVNLLLDHGWKILSIVQESIDGSSTLQGFASSFFILGASKETAEKYPIKKSKDELEKLIEKKYGF</sequence>
<name>A0A8B3RSE6_ENTFL</name>